<organism evidence="3 4">
    <name type="scientific">Gordonia phage Smoothie</name>
    <dbReference type="NCBI Taxonomy" id="1838078"/>
    <lineage>
        <taxon>Viruses</taxon>
        <taxon>Duplodnaviria</taxon>
        <taxon>Heunggongvirae</taxon>
        <taxon>Uroviricota</taxon>
        <taxon>Caudoviricetes</taxon>
        <taxon>Smoothievirus</taxon>
        <taxon>Smoothievirus smoothie</taxon>
    </lineage>
</organism>
<dbReference type="GO" id="GO:0003676">
    <property type="term" value="F:nucleic acid binding"/>
    <property type="evidence" value="ECO:0007669"/>
    <property type="project" value="InterPro"/>
</dbReference>
<dbReference type="RefSeq" id="YP_009269135.1">
    <property type="nucleotide sequence ID" value="NC_030696.1"/>
</dbReference>
<reference evidence="3 4" key="1">
    <citation type="submission" date="2016-03" db="EMBL/GenBank/DDBJ databases">
        <authorList>
            <person name="Montgomery M.T."/>
            <person name="Guerrero C.A."/>
            <person name="Mavrich T.N."/>
            <person name="Pope W.H."/>
            <person name="Garlena R.A."/>
            <person name="Russell D.A."/>
            <person name="Jacobs-Sera D."/>
            <person name="Hendrix R.W."/>
            <person name="Hatfull G.F."/>
        </authorList>
    </citation>
    <scope>NUCLEOTIDE SEQUENCE [LARGE SCALE GENOMIC DNA]</scope>
</reference>
<feature type="region of interest" description="Disordered" evidence="1">
    <location>
        <begin position="76"/>
        <end position="102"/>
    </location>
</feature>
<keyword evidence="3" id="KW-0378">Hydrolase</keyword>
<dbReference type="Gene3D" id="1.10.30.50">
    <property type="match status" value="1"/>
</dbReference>
<proteinExistence type="predicted"/>
<evidence type="ECO:0000313" key="3">
    <source>
        <dbReference type="EMBL" id="ANA86178.1"/>
    </source>
</evidence>
<protein>
    <submittedName>
        <fullName evidence="3">HNH endonuclease</fullName>
    </submittedName>
</protein>
<dbReference type="GO" id="GO:0008270">
    <property type="term" value="F:zinc ion binding"/>
    <property type="evidence" value="ECO:0007669"/>
    <property type="project" value="InterPro"/>
</dbReference>
<dbReference type="Pfam" id="PF01844">
    <property type="entry name" value="HNH"/>
    <property type="match status" value="1"/>
</dbReference>
<evidence type="ECO:0000259" key="2">
    <source>
        <dbReference type="Pfam" id="PF01844"/>
    </source>
</evidence>
<sequence>MTWGEPLTPEWRRNRPLILKRANYICELGWKGCTHTATEADHIINRDSWPFDKPGRDDVTNGQALCHSCHVKKTSYEQQRKRRKNKEVLKHRWTRIKHPGLK</sequence>
<keyword evidence="3" id="KW-0540">Nuclease</keyword>
<dbReference type="InterPro" id="IPR003615">
    <property type="entry name" value="HNH_nuc"/>
</dbReference>
<dbReference type="Proteomes" id="UP000201458">
    <property type="component" value="Segment"/>
</dbReference>
<feature type="compositionally biased region" description="Basic residues" evidence="1">
    <location>
        <begin position="80"/>
        <end position="102"/>
    </location>
</feature>
<keyword evidence="4" id="KW-1185">Reference proteome</keyword>
<accession>A0A160DEC5</accession>
<dbReference type="CDD" id="cd00085">
    <property type="entry name" value="HNHc"/>
    <property type="match status" value="1"/>
</dbReference>
<gene>
    <name evidence="3" type="primary">14</name>
    <name evidence="3" type="ORF">PBI_SMOOTHIE_14</name>
</gene>
<name>A0A160DEC5_9CAUD</name>
<dbReference type="GeneID" id="28378478"/>
<dbReference type="GO" id="GO:0004519">
    <property type="term" value="F:endonuclease activity"/>
    <property type="evidence" value="ECO:0007669"/>
    <property type="project" value="UniProtKB-KW"/>
</dbReference>
<dbReference type="KEGG" id="vg:28378478"/>
<dbReference type="InterPro" id="IPR002711">
    <property type="entry name" value="HNH"/>
</dbReference>
<feature type="domain" description="HNH" evidence="2">
    <location>
        <begin position="35"/>
        <end position="75"/>
    </location>
</feature>
<dbReference type="EMBL" id="KU998244">
    <property type="protein sequence ID" value="ANA86178.1"/>
    <property type="molecule type" value="Genomic_DNA"/>
</dbReference>
<evidence type="ECO:0000313" key="4">
    <source>
        <dbReference type="Proteomes" id="UP000201458"/>
    </source>
</evidence>
<keyword evidence="3" id="KW-0255">Endonuclease</keyword>
<evidence type="ECO:0000256" key="1">
    <source>
        <dbReference type="SAM" id="MobiDB-lite"/>
    </source>
</evidence>